<comment type="caution">
    <text evidence="2">The sequence shown here is derived from an EMBL/GenBank/DDBJ whole genome shotgun (WGS) entry which is preliminary data.</text>
</comment>
<dbReference type="Proteomes" id="UP000552644">
    <property type="component" value="Unassembled WGS sequence"/>
</dbReference>
<accession>A0A7W7VPY4</accession>
<organism evidence="2 3">
    <name type="scientific">Streptosporangium saharense</name>
    <dbReference type="NCBI Taxonomy" id="1706840"/>
    <lineage>
        <taxon>Bacteria</taxon>
        <taxon>Bacillati</taxon>
        <taxon>Actinomycetota</taxon>
        <taxon>Actinomycetes</taxon>
        <taxon>Streptosporangiales</taxon>
        <taxon>Streptosporangiaceae</taxon>
        <taxon>Streptosporangium</taxon>
    </lineage>
</organism>
<dbReference type="RefSeq" id="WP_184719642.1">
    <property type="nucleotide sequence ID" value="NZ_JACHJP010000006.1"/>
</dbReference>
<dbReference type="InterPro" id="IPR000835">
    <property type="entry name" value="HTH_MarR-typ"/>
</dbReference>
<keyword evidence="3" id="KW-1185">Reference proteome</keyword>
<dbReference type="SUPFAM" id="SSF46785">
    <property type="entry name" value="Winged helix' DNA-binding domain"/>
    <property type="match status" value="1"/>
</dbReference>
<dbReference type="GO" id="GO:0003677">
    <property type="term" value="F:DNA binding"/>
    <property type="evidence" value="ECO:0007669"/>
    <property type="project" value="UniProtKB-KW"/>
</dbReference>
<dbReference type="PROSITE" id="PS50995">
    <property type="entry name" value="HTH_MARR_2"/>
    <property type="match status" value="1"/>
</dbReference>
<evidence type="ECO:0000313" key="3">
    <source>
        <dbReference type="Proteomes" id="UP000552644"/>
    </source>
</evidence>
<dbReference type="PANTHER" id="PTHR33164:SF57">
    <property type="entry name" value="MARR-FAMILY TRANSCRIPTIONAL REGULATOR"/>
    <property type="match status" value="1"/>
</dbReference>
<dbReference type="InterPro" id="IPR036388">
    <property type="entry name" value="WH-like_DNA-bd_sf"/>
</dbReference>
<dbReference type="Pfam" id="PF01047">
    <property type="entry name" value="MarR"/>
    <property type="match status" value="1"/>
</dbReference>
<name>A0A7W7VPY4_9ACTN</name>
<dbReference type="EMBL" id="JACHJP010000006">
    <property type="protein sequence ID" value="MBB4918421.1"/>
    <property type="molecule type" value="Genomic_DNA"/>
</dbReference>
<dbReference type="GO" id="GO:0003700">
    <property type="term" value="F:DNA-binding transcription factor activity"/>
    <property type="evidence" value="ECO:0007669"/>
    <property type="project" value="InterPro"/>
</dbReference>
<dbReference type="SMART" id="SM00347">
    <property type="entry name" value="HTH_MARR"/>
    <property type="match status" value="1"/>
</dbReference>
<protein>
    <submittedName>
        <fullName evidence="2">DNA-binding MarR family transcriptional regulator</fullName>
    </submittedName>
</protein>
<dbReference type="GO" id="GO:0006950">
    <property type="term" value="P:response to stress"/>
    <property type="evidence" value="ECO:0007669"/>
    <property type="project" value="TreeGrafter"/>
</dbReference>
<keyword evidence="2" id="KW-0238">DNA-binding</keyword>
<dbReference type="InterPro" id="IPR036390">
    <property type="entry name" value="WH_DNA-bd_sf"/>
</dbReference>
<feature type="domain" description="HTH marR-type" evidence="1">
    <location>
        <begin position="45"/>
        <end position="178"/>
    </location>
</feature>
<reference evidence="2 3" key="1">
    <citation type="submission" date="2020-08" db="EMBL/GenBank/DDBJ databases">
        <title>Genomic Encyclopedia of Type Strains, Phase III (KMG-III): the genomes of soil and plant-associated and newly described type strains.</title>
        <authorList>
            <person name="Whitman W."/>
        </authorList>
    </citation>
    <scope>NUCLEOTIDE SEQUENCE [LARGE SCALE GENOMIC DNA]</scope>
    <source>
        <strain evidence="2 3">CECT 8840</strain>
    </source>
</reference>
<dbReference type="AlphaFoldDB" id="A0A7W7VPY4"/>
<evidence type="ECO:0000259" key="1">
    <source>
        <dbReference type="PROSITE" id="PS50995"/>
    </source>
</evidence>
<proteinExistence type="predicted"/>
<dbReference type="Gene3D" id="1.10.10.10">
    <property type="entry name" value="Winged helix-like DNA-binding domain superfamily/Winged helix DNA-binding domain"/>
    <property type="match status" value="1"/>
</dbReference>
<sequence length="190" mass="21340">MPLPSDRALNAATAPDAVEDTTMWSLIGQAVESVPPQIPGVDDEAMRLCMTLHCATSLVFYDLSATLRRADIVAAPTLKLLLILYMYGEMETRDLIRLSGMSRAAASALLDKISGQEMIERRLSERDRRTHVVTLSEKGRTAFVEAFSIYNARERYWAETLTPEERDQLVTLLGKLVNARLDDGNLRRRQ</sequence>
<dbReference type="InterPro" id="IPR039422">
    <property type="entry name" value="MarR/SlyA-like"/>
</dbReference>
<gene>
    <name evidence="2" type="ORF">FHS44_005548</name>
</gene>
<evidence type="ECO:0000313" key="2">
    <source>
        <dbReference type="EMBL" id="MBB4918421.1"/>
    </source>
</evidence>
<dbReference type="PANTHER" id="PTHR33164">
    <property type="entry name" value="TRANSCRIPTIONAL REGULATOR, MARR FAMILY"/>
    <property type="match status" value="1"/>
</dbReference>